<accession>A0A5B9QSN0</accession>
<dbReference type="AlphaFoldDB" id="A0A5B9QSN0"/>
<dbReference type="KEGG" id="rul:UC8_41600"/>
<sequence precursor="true">MTTATRKLPALALLLFGMTVSAHPSLAQPPMATIHDTPAQRLAYMQASGQMYEVSGEQGAAIEFEAQPVLRFTNPVSGLVDGGLFVWKDETKRPVAIAQFFIAPNTEKLWIHEFQSLAEVPLEFRYKQRVVWAPSKAGVEFKPLTDVSAPADSASRRLLQMKQIAKRMSVQDGFEGGDADELRLMTTPLVRYRNEQIIDGALFTFAHGTDPELLVLVEARPSSAAGKPAQWHMAVAPMTSYAITAERDGATYWSVPWRKAPHPINAVFKNFVFPPQP</sequence>
<dbReference type="OrthoDB" id="253123at2"/>
<keyword evidence="1" id="KW-0732">Signal</keyword>
<protein>
    <submittedName>
        <fullName evidence="2">Uncharacterized protein</fullName>
    </submittedName>
</protein>
<feature type="signal peptide" evidence="1">
    <location>
        <begin position="1"/>
        <end position="22"/>
    </location>
</feature>
<proteinExistence type="predicted"/>
<organism evidence="2 3">
    <name type="scientific">Roseimaritima ulvae</name>
    <dbReference type="NCBI Taxonomy" id="980254"/>
    <lineage>
        <taxon>Bacteria</taxon>
        <taxon>Pseudomonadati</taxon>
        <taxon>Planctomycetota</taxon>
        <taxon>Planctomycetia</taxon>
        <taxon>Pirellulales</taxon>
        <taxon>Pirellulaceae</taxon>
        <taxon>Roseimaritima</taxon>
    </lineage>
</organism>
<gene>
    <name evidence="2" type="ORF">UC8_41600</name>
</gene>
<name>A0A5B9QSN0_9BACT</name>
<dbReference type="RefSeq" id="WP_068142219.1">
    <property type="nucleotide sequence ID" value="NZ_CP042914.1"/>
</dbReference>
<evidence type="ECO:0000256" key="1">
    <source>
        <dbReference type="SAM" id="SignalP"/>
    </source>
</evidence>
<evidence type="ECO:0000313" key="3">
    <source>
        <dbReference type="Proteomes" id="UP000325286"/>
    </source>
</evidence>
<evidence type="ECO:0000313" key="2">
    <source>
        <dbReference type="EMBL" id="QEG42127.1"/>
    </source>
</evidence>
<feature type="chain" id="PRO_5022740874" evidence="1">
    <location>
        <begin position="23"/>
        <end position="277"/>
    </location>
</feature>
<reference evidence="2 3" key="1">
    <citation type="submission" date="2019-08" db="EMBL/GenBank/DDBJ databases">
        <title>Deep-cultivation of Planctomycetes and their phenomic and genomic characterization uncovers novel biology.</title>
        <authorList>
            <person name="Wiegand S."/>
            <person name="Jogler M."/>
            <person name="Boedeker C."/>
            <person name="Pinto D."/>
            <person name="Vollmers J."/>
            <person name="Rivas-Marin E."/>
            <person name="Kohn T."/>
            <person name="Peeters S.H."/>
            <person name="Heuer A."/>
            <person name="Rast P."/>
            <person name="Oberbeckmann S."/>
            <person name="Bunk B."/>
            <person name="Jeske O."/>
            <person name="Meyerdierks A."/>
            <person name="Storesund J.E."/>
            <person name="Kallscheuer N."/>
            <person name="Luecker S."/>
            <person name="Lage O.M."/>
            <person name="Pohl T."/>
            <person name="Merkel B.J."/>
            <person name="Hornburger P."/>
            <person name="Mueller R.-W."/>
            <person name="Bruemmer F."/>
            <person name="Labrenz M."/>
            <person name="Spormann A.M."/>
            <person name="Op den Camp H."/>
            <person name="Overmann J."/>
            <person name="Amann R."/>
            <person name="Jetten M.S.M."/>
            <person name="Mascher T."/>
            <person name="Medema M.H."/>
            <person name="Devos D.P."/>
            <person name="Kaster A.-K."/>
            <person name="Ovreas L."/>
            <person name="Rohde M."/>
            <person name="Galperin M.Y."/>
            <person name="Jogler C."/>
        </authorList>
    </citation>
    <scope>NUCLEOTIDE SEQUENCE [LARGE SCALE GENOMIC DNA]</scope>
    <source>
        <strain evidence="2 3">UC8</strain>
    </source>
</reference>
<keyword evidence="3" id="KW-1185">Reference proteome</keyword>
<dbReference type="EMBL" id="CP042914">
    <property type="protein sequence ID" value="QEG42127.1"/>
    <property type="molecule type" value="Genomic_DNA"/>
</dbReference>
<dbReference type="Proteomes" id="UP000325286">
    <property type="component" value="Chromosome"/>
</dbReference>